<feature type="transmembrane region" description="Helical" evidence="1">
    <location>
        <begin position="65"/>
        <end position="91"/>
    </location>
</feature>
<keyword evidence="3" id="KW-1185">Reference proteome</keyword>
<keyword evidence="1" id="KW-1133">Transmembrane helix</keyword>
<comment type="caution">
    <text evidence="2">The sequence shown here is derived from an EMBL/GenBank/DDBJ whole genome shotgun (WGS) entry which is preliminary data.</text>
</comment>
<name>A0ABQ5KNK5_9EUKA</name>
<gene>
    <name evidence="2" type="ORF">ADUPG1_007587</name>
</gene>
<accession>A0ABQ5KNK5</accession>
<evidence type="ECO:0000256" key="1">
    <source>
        <dbReference type="SAM" id="Phobius"/>
    </source>
</evidence>
<evidence type="ECO:0000313" key="2">
    <source>
        <dbReference type="EMBL" id="GKT34022.1"/>
    </source>
</evidence>
<organism evidence="2 3">
    <name type="scientific">Aduncisulcus paluster</name>
    <dbReference type="NCBI Taxonomy" id="2918883"/>
    <lineage>
        <taxon>Eukaryota</taxon>
        <taxon>Metamonada</taxon>
        <taxon>Carpediemonas-like organisms</taxon>
        <taxon>Aduncisulcus</taxon>
    </lineage>
</organism>
<sequence>MNIEAYAVIFYGNIGILYATLNGNAYGTARAMDVATSDGISNVSPSMAMSTSHVVECSPRIFSEIFWRMVLISTSSTPFCASISWVTAMLITRLMLSSKACLASLLSILLDC</sequence>
<dbReference type="EMBL" id="BQXS01010657">
    <property type="protein sequence ID" value="GKT34022.1"/>
    <property type="molecule type" value="Genomic_DNA"/>
</dbReference>
<reference evidence="2" key="1">
    <citation type="submission" date="2022-03" db="EMBL/GenBank/DDBJ databases">
        <title>Draft genome sequence of Aduncisulcus paluster, a free-living microaerophilic Fornicata.</title>
        <authorList>
            <person name="Yuyama I."/>
            <person name="Kume K."/>
            <person name="Tamura T."/>
            <person name="Inagaki Y."/>
            <person name="Hashimoto T."/>
        </authorList>
    </citation>
    <scope>NUCLEOTIDE SEQUENCE</scope>
    <source>
        <strain evidence="2">NY0171</strain>
    </source>
</reference>
<protein>
    <submittedName>
        <fullName evidence="2">Uncharacterized protein</fullName>
    </submittedName>
</protein>
<keyword evidence="1" id="KW-0812">Transmembrane</keyword>
<keyword evidence="1" id="KW-0472">Membrane</keyword>
<feature type="non-terminal residue" evidence="2">
    <location>
        <position position="112"/>
    </location>
</feature>
<dbReference type="Proteomes" id="UP001057375">
    <property type="component" value="Unassembled WGS sequence"/>
</dbReference>
<proteinExistence type="predicted"/>
<evidence type="ECO:0000313" key="3">
    <source>
        <dbReference type="Proteomes" id="UP001057375"/>
    </source>
</evidence>